<dbReference type="Proteomes" id="UP000005286">
    <property type="component" value="Unassembled WGS sequence"/>
</dbReference>
<dbReference type="InterPro" id="IPR002491">
    <property type="entry name" value="ABC_transptr_periplasmic_BD"/>
</dbReference>
<dbReference type="PANTHER" id="PTHR30535:SF34">
    <property type="entry name" value="MOLYBDATE-BINDING PROTEIN MOLA"/>
    <property type="match status" value="1"/>
</dbReference>
<protein>
    <submittedName>
        <fullName evidence="4">ABC transporter, substrate-binding protein</fullName>
    </submittedName>
</protein>
<keyword evidence="2" id="KW-0732">Signal</keyword>
<organism evidence="4 5">
    <name type="scientific">Anaerococcus prevotii ACS-065-V-Col13</name>
    <dbReference type="NCBI Taxonomy" id="879305"/>
    <lineage>
        <taxon>Bacteria</taxon>
        <taxon>Bacillati</taxon>
        <taxon>Bacillota</taxon>
        <taxon>Tissierellia</taxon>
        <taxon>Tissierellales</taxon>
        <taxon>Peptoniphilaceae</taxon>
        <taxon>Anaerococcus</taxon>
    </lineage>
</organism>
<sequence>MKFNIKNISLIAVLLLIITACGNNSKEETPANEAKIEIEDVLGRKVQLDKPMDKVIIQGSGSGGPFMTMMYLDKDNFHNKIAGMDDGIRKDRNDLYKRLVEKIPELDNIKRVSNFADNDFSVEELLSIDADGIIAPASYKPQIDAIEDKLDIPVLYVDYHNQDFDDHIKSTEIIAKATGLDKNLDKLNGFYKEKIDNMKEKLKDVKDKPNVYLEHGYEGEHAYGNSYGNNMMWGKIINDAGGHNLTGDVLGEKEATPVSEEFVLSNDPDLIFLTGAEWVEKPESMKMGFGISPEDVNKKIEKYKTRNGWESLKAMKDKDVYVIGQNLARDMSDFYAYESLAKTFHPDLFDDVDPEADMKDFYENFMPIEYEGCWFTKYE</sequence>
<feature type="chain" id="PRO_5039066478" evidence="2">
    <location>
        <begin position="26"/>
        <end position="379"/>
    </location>
</feature>
<comment type="similarity">
    <text evidence="1">Belongs to the bacterial solute-binding protein 8 family.</text>
</comment>
<name>F0GW63_9FIRM</name>
<feature type="domain" description="Fe/B12 periplasmic-binding" evidence="3">
    <location>
        <begin position="54"/>
        <end position="352"/>
    </location>
</feature>
<dbReference type="STRING" id="879305.HMPREF9290_0431"/>
<accession>F0GW63</accession>
<dbReference type="Gene3D" id="3.40.50.1980">
    <property type="entry name" value="Nitrogenase molybdenum iron protein domain"/>
    <property type="match status" value="2"/>
</dbReference>
<proteinExistence type="inferred from homology"/>
<feature type="signal peptide" evidence="2">
    <location>
        <begin position="1"/>
        <end position="25"/>
    </location>
</feature>
<evidence type="ECO:0000259" key="3">
    <source>
        <dbReference type="PROSITE" id="PS50983"/>
    </source>
</evidence>
<dbReference type="PROSITE" id="PS51257">
    <property type="entry name" value="PROKAR_LIPOPROTEIN"/>
    <property type="match status" value="1"/>
</dbReference>
<dbReference type="Pfam" id="PF01497">
    <property type="entry name" value="Peripla_BP_2"/>
    <property type="match status" value="1"/>
</dbReference>
<dbReference type="PROSITE" id="PS50983">
    <property type="entry name" value="FE_B12_PBP"/>
    <property type="match status" value="1"/>
</dbReference>
<dbReference type="SUPFAM" id="SSF53807">
    <property type="entry name" value="Helical backbone' metal receptor"/>
    <property type="match status" value="1"/>
</dbReference>
<dbReference type="AlphaFoldDB" id="F0GW63"/>
<dbReference type="PANTHER" id="PTHR30535">
    <property type="entry name" value="VITAMIN B12-BINDING PROTEIN"/>
    <property type="match status" value="1"/>
</dbReference>
<dbReference type="EMBL" id="AEXM01000026">
    <property type="protein sequence ID" value="EGC81940.1"/>
    <property type="molecule type" value="Genomic_DNA"/>
</dbReference>
<evidence type="ECO:0000256" key="2">
    <source>
        <dbReference type="SAM" id="SignalP"/>
    </source>
</evidence>
<evidence type="ECO:0000313" key="4">
    <source>
        <dbReference type="EMBL" id="EGC81940.1"/>
    </source>
</evidence>
<keyword evidence="5" id="KW-1185">Reference proteome</keyword>
<evidence type="ECO:0000256" key="1">
    <source>
        <dbReference type="ARBA" id="ARBA00008814"/>
    </source>
</evidence>
<dbReference type="PATRIC" id="fig|879305.3.peg.1044"/>
<reference evidence="4 5" key="1">
    <citation type="submission" date="2011-01" db="EMBL/GenBank/DDBJ databases">
        <authorList>
            <person name="Durkin A.S."/>
            <person name="Madupu R."/>
            <person name="Torralba M."/>
            <person name="Gillis M."/>
            <person name="Methe B."/>
            <person name="Sutton G."/>
            <person name="Nelson K.E."/>
        </authorList>
    </citation>
    <scope>NUCLEOTIDE SEQUENCE [LARGE SCALE GENOMIC DNA]</scope>
    <source>
        <strain evidence="4 5">ACS-065-V-Col13</strain>
    </source>
</reference>
<gene>
    <name evidence="4" type="ORF">HMPREF9290_0431</name>
</gene>
<evidence type="ECO:0000313" key="5">
    <source>
        <dbReference type="Proteomes" id="UP000005286"/>
    </source>
</evidence>
<comment type="caution">
    <text evidence="4">The sequence shown here is derived from an EMBL/GenBank/DDBJ whole genome shotgun (WGS) entry which is preliminary data.</text>
</comment>
<dbReference type="InterPro" id="IPR050902">
    <property type="entry name" value="ABC_Transporter_SBP"/>
</dbReference>
<dbReference type="eggNOG" id="COG0614">
    <property type="taxonomic scope" value="Bacteria"/>
</dbReference>